<feature type="compositionally biased region" description="Basic and acidic residues" evidence="1">
    <location>
        <begin position="10"/>
        <end position="24"/>
    </location>
</feature>
<evidence type="ECO:0000313" key="2">
    <source>
        <dbReference type="EMBL" id="GBP65821.1"/>
    </source>
</evidence>
<protein>
    <submittedName>
        <fullName evidence="2">Uncharacterized protein</fullName>
    </submittedName>
</protein>
<comment type="caution">
    <text evidence="2">The sequence shown here is derived from an EMBL/GenBank/DDBJ whole genome shotgun (WGS) entry which is preliminary data.</text>
</comment>
<evidence type="ECO:0000313" key="3">
    <source>
        <dbReference type="Proteomes" id="UP000299102"/>
    </source>
</evidence>
<sequence>MFSISGSRNRSRDDSYARRQEKRGSAGGKSATIDELDRREEEKNGRNGTQRLVSGRLELILLLLFIR</sequence>
<evidence type="ECO:0000256" key="1">
    <source>
        <dbReference type="SAM" id="MobiDB-lite"/>
    </source>
</evidence>
<keyword evidence="3" id="KW-1185">Reference proteome</keyword>
<dbReference type="AlphaFoldDB" id="A0A4C1XPR5"/>
<accession>A0A4C1XPR5</accession>
<feature type="region of interest" description="Disordered" evidence="1">
    <location>
        <begin position="1"/>
        <end position="49"/>
    </location>
</feature>
<name>A0A4C1XPR5_EUMVA</name>
<gene>
    <name evidence="2" type="ORF">EVAR_52950_1</name>
</gene>
<feature type="compositionally biased region" description="Basic and acidic residues" evidence="1">
    <location>
        <begin position="35"/>
        <end position="45"/>
    </location>
</feature>
<organism evidence="2 3">
    <name type="scientific">Eumeta variegata</name>
    <name type="common">Bagworm moth</name>
    <name type="synonym">Eumeta japonica</name>
    <dbReference type="NCBI Taxonomy" id="151549"/>
    <lineage>
        <taxon>Eukaryota</taxon>
        <taxon>Metazoa</taxon>
        <taxon>Ecdysozoa</taxon>
        <taxon>Arthropoda</taxon>
        <taxon>Hexapoda</taxon>
        <taxon>Insecta</taxon>
        <taxon>Pterygota</taxon>
        <taxon>Neoptera</taxon>
        <taxon>Endopterygota</taxon>
        <taxon>Lepidoptera</taxon>
        <taxon>Glossata</taxon>
        <taxon>Ditrysia</taxon>
        <taxon>Tineoidea</taxon>
        <taxon>Psychidae</taxon>
        <taxon>Oiketicinae</taxon>
        <taxon>Eumeta</taxon>
    </lineage>
</organism>
<proteinExistence type="predicted"/>
<dbReference type="Proteomes" id="UP000299102">
    <property type="component" value="Unassembled WGS sequence"/>
</dbReference>
<dbReference type="EMBL" id="BGZK01000940">
    <property type="protein sequence ID" value="GBP65821.1"/>
    <property type="molecule type" value="Genomic_DNA"/>
</dbReference>
<reference evidence="2 3" key="1">
    <citation type="journal article" date="2019" name="Commun. Biol.">
        <title>The bagworm genome reveals a unique fibroin gene that provides high tensile strength.</title>
        <authorList>
            <person name="Kono N."/>
            <person name="Nakamura H."/>
            <person name="Ohtoshi R."/>
            <person name="Tomita M."/>
            <person name="Numata K."/>
            <person name="Arakawa K."/>
        </authorList>
    </citation>
    <scope>NUCLEOTIDE SEQUENCE [LARGE SCALE GENOMIC DNA]</scope>
</reference>